<evidence type="ECO:0000313" key="4">
    <source>
        <dbReference type="Proteomes" id="UP001055117"/>
    </source>
</evidence>
<evidence type="ECO:0000313" key="3">
    <source>
        <dbReference type="EMBL" id="GJD42645.1"/>
    </source>
</evidence>
<dbReference type="Proteomes" id="UP001055117">
    <property type="component" value="Unassembled WGS sequence"/>
</dbReference>
<feature type="compositionally biased region" description="Basic and acidic residues" evidence="1">
    <location>
        <begin position="174"/>
        <end position="194"/>
    </location>
</feature>
<proteinExistence type="predicted"/>
<dbReference type="InterPro" id="IPR021139">
    <property type="entry name" value="NYN"/>
</dbReference>
<dbReference type="InterPro" id="IPR047140">
    <property type="entry name" value="LabA"/>
</dbReference>
<accession>A0ABQ4QBP6</accession>
<dbReference type="PANTHER" id="PTHR35458">
    <property type="entry name" value="SLR0755 PROTEIN"/>
    <property type="match status" value="1"/>
</dbReference>
<keyword evidence="4" id="KW-1185">Reference proteome</keyword>
<dbReference type="CDD" id="cd10911">
    <property type="entry name" value="PIN_LabA"/>
    <property type="match status" value="1"/>
</dbReference>
<dbReference type="Gene3D" id="3.40.50.1010">
    <property type="entry name" value="5'-nuclease"/>
    <property type="match status" value="1"/>
</dbReference>
<feature type="domain" description="NYN" evidence="2">
    <location>
        <begin position="6"/>
        <end position="163"/>
    </location>
</feature>
<evidence type="ECO:0000259" key="2">
    <source>
        <dbReference type="Pfam" id="PF01936"/>
    </source>
</evidence>
<reference evidence="3 4" key="1">
    <citation type="journal article" date="2021" name="Front. Microbiol.">
        <title>Comprehensive Comparative Genomics and Phenotyping of Methylobacterium Species.</title>
        <authorList>
            <person name="Alessa O."/>
            <person name="Ogura Y."/>
            <person name="Fujitani Y."/>
            <person name="Takami H."/>
            <person name="Hayashi T."/>
            <person name="Sahin N."/>
            <person name="Tani A."/>
        </authorList>
    </citation>
    <scope>NUCLEOTIDE SEQUENCE [LARGE SCALE GENOMIC DNA]</scope>
    <source>
        <strain evidence="3 4">DSM 23679</strain>
    </source>
</reference>
<gene>
    <name evidence="3" type="ORF">AFCDBAGC_0483</name>
</gene>
<feature type="region of interest" description="Disordered" evidence="1">
    <location>
        <begin position="174"/>
        <end position="220"/>
    </location>
</feature>
<dbReference type="PANTHER" id="PTHR35458:SF2">
    <property type="entry name" value="SLR0755 PROTEIN"/>
    <property type="match status" value="1"/>
</dbReference>
<comment type="caution">
    <text evidence="3">The sequence shown here is derived from an EMBL/GenBank/DDBJ whole genome shotgun (WGS) entry which is preliminary data.</text>
</comment>
<organism evidence="3 4">
    <name type="scientific">Methylobacterium cerastii</name>
    <dbReference type="NCBI Taxonomy" id="932741"/>
    <lineage>
        <taxon>Bacteria</taxon>
        <taxon>Pseudomonadati</taxon>
        <taxon>Pseudomonadota</taxon>
        <taxon>Alphaproteobacteria</taxon>
        <taxon>Hyphomicrobiales</taxon>
        <taxon>Methylobacteriaceae</taxon>
        <taxon>Methylobacterium</taxon>
    </lineage>
</organism>
<dbReference type="RefSeq" id="WP_147753490.1">
    <property type="nucleotide sequence ID" value="NZ_BPQG01000006.1"/>
</dbReference>
<sequence length="220" mass="24830">MSALQRSALFIDGANLYATTKALGFDIDYKRLLKEFQGRDNLIRAFYYTAMVEDQEYSSIRPLIDWLDYNGYRVVTKPAKEFTDSLGRRKIKGNMDIELAIDALELSAYIDHMVLFSGDGDFRSLVEAMQRRGVKVTVVSTIQTQPAMISDDLRRQADEFVDLVQLIGKVGRDSGERQVRPAGDRMRDNAERPTRPNPGLESRYGIRQGQNGAPDAPDAD</sequence>
<evidence type="ECO:0000256" key="1">
    <source>
        <dbReference type="SAM" id="MobiDB-lite"/>
    </source>
</evidence>
<dbReference type="Pfam" id="PF01936">
    <property type="entry name" value="NYN"/>
    <property type="match status" value="1"/>
</dbReference>
<protein>
    <recommendedName>
        <fullName evidence="2">NYN domain-containing protein</fullName>
    </recommendedName>
</protein>
<dbReference type="EMBL" id="BPQG01000006">
    <property type="protein sequence ID" value="GJD42645.1"/>
    <property type="molecule type" value="Genomic_DNA"/>
</dbReference>
<name>A0ABQ4QBP6_9HYPH</name>